<accession>A0ACC7PA51</accession>
<organism evidence="1 2">
    <name type="scientific">Paenibacillus mesotrionivorans</name>
    <dbReference type="NCBI Taxonomy" id="3160968"/>
    <lineage>
        <taxon>Bacteria</taxon>
        <taxon>Bacillati</taxon>
        <taxon>Bacillota</taxon>
        <taxon>Bacilli</taxon>
        <taxon>Bacillales</taxon>
        <taxon>Paenibacillaceae</taxon>
        <taxon>Paenibacillus</taxon>
    </lineage>
</organism>
<protein>
    <submittedName>
        <fullName evidence="1">Glucose 1-dehydrogenase</fullName>
        <ecNumber evidence="1">1.1.1.47</ecNumber>
    </submittedName>
</protein>
<proteinExistence type="predicted"/>
<sequence>MAKTALVSGGAQGIGRCVALRLAEAGYAVSLCDTDREAGLEVIRMIHEAGGTGIFCCADMGVREDVERWFRVTALELGDIHVLINNAGIGKNAPVLELSLEDWSRVIAVNLTGTFHASQLAARRMREQGTGGSIVHIASTRALMSEPGTEAYSASKGGILALTHAMAVSLGEYGIRVNAVSPGWIETRDWQLGSRSVTPFHSEKDRLQHPAGRVGTPEDIAAACLYLCGASAGFITGQNLVVDGGMTVKMIYEE</sequence>
<dbReference type="Proteomes" id="UP001631969">
    <property type="component" value="Unassembled WGS sequence"/>
</dbReference>
<keyword evidence="2" id="KW-1185">Reference proteome</keyword>
<keyword evidence="1" id="KW-0560">Oxidoreductase</keyword>
<comment type="caution">
    <text evidence="1">The sequence shown here is derived from an EMBL/GenBank/DDBJ whole genome shotgun (WGS) entry which is preliminary data.</text>
</comment>
<evidence type="ECO:0000313" key="1">
    <source>
        <dbReference type="EMBL" id="MFM9332444.1"/>
    </source>
</evidence>
<reference evidence="1" key="1">
    <citation type="submission" date="2024-12" db="EMBL/GenBank/DDBJ databases">
        <authorList>
            <person name="Wu N."/>
        </authorList>
    </citation>
    <scope>NUCLEOTIDE SEQUENCE</scope>
    <source>
        <strain evidence="1">P15</strain>
    </source>
</reference>
<name>A0ACC7PA51_9BACL</name>
<evidence type="ECO:0000313" key="2">
    <source>
        <dbReference type="Proteomes" id="UP001631969"/>
    </source>
</evidence>
<gene>
    <name evidence="1" type="ORF">ACI1P1_29530</name>
</gene>
<dbReference type="EMBL" id="JBJURJ010000031">
    <property type="protein sequence ID" value="MFM9332444.1"/>
    <property type="molecule type" value="Genomic_DNA"/>
</dbReference>
<dbReference type="EC" id="1.1.1.47" evidence="1"/>